<name>A0A5C6LAQ6_BACFG</name>
<dbReference type="Proteomes" id="UP000436803">
    <property type="component" value="Unassembled WGS sequence"/>
</dbReference>
<evidence type="ECO:0000313" key="2">
    <source>
        <dbReference type="EMBL" id="TWV73006.1"/>
    </source>
</evidence>
<dbReference type="EMBL" id="VOHY01000009">
    <property type="protein sequence ID" value="TWV73006.1"/>
    <property type="molecule type" value="Genomic_DNA"/>
</dbReference>
<evidence type="ECO:0000313" key="4">
    <source>
        <dbReference type="Proteomes" id="UP000436803"/>
    </source>
</evidence>
<evidence type="ECO:0000313" key="1">
    <source>
        <dbReference type="EMBL" id="KAA5171663.1"/>
    </source>
</evidence>
<reference evidence="1 4" key="1">
    <citation type="journal article" date="2019" name="Nat. Med.">
        <title>A library of human gut bacterial isolates paired with longitudinal multiomics data enables mechanistic microbiome research.</title>
        <authorList>
            <person name="Poyet M."/>
            <person name="Groussin M."/>
            <person name="Gibbons S.M."/>
            <person name="Avila-Pacheco J."/>
            <person name="Jiang X."/>
            <person name="Kearney S.M."/>
            <person name="Perrotta A.R."/>
            <person name="Berdy B."/>
            <person name="Zhao S."/>
            <person name="Lieberman T.D."/>
            <person name="Swanson P.K."/>
            <person name="Smith M."/>
            <person name="Roesemann S."/>
            <person name="Alexander J.E."/>
            <person name="Rich S.A."/>
            <person name="Livny J."/>
            <person name="Vlamakis H."/>
            <person name="Clish C."/>
            <person name="Bullock K."/>
            <person name="Deik A."/>
            <person name="Scott J."/>
            <person name="Pierce K.A."/>
            <person name="Xavier R.J."/>
            <person name="Alm E.J."/>
        </authorList>
    </citation>
    <scope>NUCLEOTIDE SEQUENCE [LARGE SCALE GENOMIC DNA]</scope>
    <source>
        <strain evidence="1 4">BIOML-A7</strain>
    </source>
</reference>
<dbReference type="EMBL" id="VWAW01000014">
    <property type="protein sequence ID" value="KAA5171663.1"/>
    <property type="molecule type" value="Genomic_DNA"/>
</dbReference>
<accession>A0A5C6LAQ6</accession>
<evidence type="ECO:0000313" key="3">
    <source>
        <dbReference type="Proteomes" id="UP000318041"/>
    </source>
</evidence>
<proteinExistence type="predicted"/>
<comment type="caution">
    <text evidence="2">The sequence shown here is derived from an EMBL/GenBank/DDBJ whole genome shotgun (WGS) entry which is preliminary data.</text>
</comment>
<sequence>MLCIRLVCFRIESVRPGTELFVSSDRFASRVLIIRKWPDQSPFFTLSALLGRGCTVGLKGMHRWFERDAPLV</sequence>
<dbReference type="Proteomes" id="UP000318041">
    <property type="component" value="Unassembled WGS sequence"/>
</dbReference>
<protein>
    <submittedName>
        <fullName evidence="2">Uncharacterized protein</fullName>
    </submittedName>
</protein>
<organism evidence="2 3">
    <name type="scientific">Bacteroides fragilis</name>
    <dbReference type="NCBI Taxonomy" id="817"/>
    <lineage>
        <taxon>Bacteria</taxon>
        <taxon>Pseudomonadati</taxon>
        <taxon>Bacteroidota</taxon>
        <taxon>Bacteroidia</taxon>
        <taxon>Bacteroidales</taxon>
        <taxon>Bacteroidaceae</taxon>
        <taxon>Bacteroides</taxon>
    </lineage>
</organism>
<reference evidence="2 3" key="2">
    <citation type="submission" date="2019-08" db="EMBL/GenBank/DDBJ databases">
        <title>Genome sequencing of Bacteroides fragilis Sample_iSURF_9.</title>
        <authorList>
            <person name="Chandler J.E."/>
            <person name="Ruoff K.L."/>
            <person name="Price C.E."/>
            <person name="Valls R.A."/>
            <person name="O'Toole G.A."/>
        </authorList>
    </citation>
    <scope>NUCLEOTIDE SEQUENCE [LARGE SCALE GENOMIC DNA]</scope>
    <source>
        <strain evidence="2 3">CFPLTA004_1B</strain>
    </source>
</reference>
<gene>
    <name evidence="1" type="ORF">F2Z29_16345</name>
    <name evidence="2" type="ORF">FSA08_12210</name>
</gene>
<dbReference type="AlphaFoldDB" id="A0A5C6LAQ6"/>